<dbReference type="InterPro" id="IPR001394">
    <property type="entry name" value="Peptidase_C19_UCH"/>
</dbReference>
<evidence type="ECO:0000313" key="5">
    <source>
        <dbReference type="Proteomes" id="UP000887574"/>
    </source>
</evidence>
<dbReference type="Pfam" id="PF00443">
    <property type="entry name" value="UCH"/>
    <property type="match status" value="1"/>
</dbReference>
<feature type="compositionally biased region" description="Acidic residues" evidence="3">
    <location>
        <begin position="295"/>
        <end position="314"/>
    </location>
</feature>
<evidence type="ECO:0000313" key="6">
    <source>
        <dbReference type="WBParaSite" id="jg18849"/>
    </source>
</evidence>
<dbReference type="InterPro" id="IPR018200">
    <property type="entry name" value="USP_CS"/>
</dbReference>
<dbReference type="InterPro" id="IPR028889">
    <property type="entry name" value="USP"/>
</dbReference>
<evidence type="ECO:0000256" key="3">
    <source>
        <dbReference type="SAM" id="MobiDB-lite"/>
    </source>
</evidence>
<dbReference type="Proteomes" id="UP000887574">
    <property type="component" value="Unplaced"/>
</dbReference>
<dbReference type="GO" id="GO:0004843">
    <property type="term" value="F:cysteine-type deubiquitinase activity"/>
    <property type="evidence" value="ECO:0007669"/>
    <property type="project" value="UniProtKB-EC"/>
</dbReference>
<name>A0A915DEW4_9BILA</name>
<feature type="region of interest" description="Disordered" evidence="3">
    <location>
        <begin position="244"/>
        <end position="358"/>
    </location>
</feature>
<dbReference type="PROSITE" id="PS50235">
    <property type="entry name" value="USP_3"/>
    <property type="match status" value="1"/>
</dbReference>
<proteinExistence type="predicted"/>
<dbReference type="PANTHER" id="PTHR21646:SF39">
    <property type="entry name" value="UBIQUITIN CARBOXYL-TERMINAL HYDROLASE 16"/>
    <property type="match status" value="1"/>
</dbReference>
<dbReference type="InterPro" id="IPR050185">
    <property type="entry name" value="Ub_carboxyl-term_hydrolase"/>
</dbReference>
<accession>A0A915DEW4</accession>
<keyword evidence="5" id="KW-1185">Reference proteome</keyword>
<dbReference type="PROSITE" id="PS00972">
    <property type="entry name" value="USP_1"/>
    <property type="match status" value="1"/>
</dbReference>
<dbReference type="GO" id="GO:0016579">
    <property type="term" value="P:protein deubiquitination"/>
    <property type="evidence" value="ECO:0007669"/>
    <property type="project" value="InterPro"/>
</dbReference>
<feature type="compositionally biased region" description="Basic and acidic residues" evidence="3">
    <location>
        <begin position="338"/>
        <end position="352"/>
    </location>
</feature>
<dbReference type="PANTHER" id="PTHR21646">
    <property type="entry name" value="UBIQUITIN CARBOXYL-TERMINAL HYDROLASE"/>
    <property type="match status" value="1"/>
</dbReference>
<evidence type="ECO:0000259" key="4">
    <source>
        <dbReference type="PROSITE" id="PS50235"/>
    </source>
</evidence>
<dbReference type="SUPFAM" id="SSF54001">
    <property type="entry name" value="Cysteine proteinases"/>
    <property type="match status" value="1"/>
</dbReference>
<dbReference type="InterPro" id="IPR038765">
    <property type="entry name" value="Papain-like_cys_pep_sf"/>
</dbReference>
<feature type="domain" description="USP" evidence="4">
    <location>
        <begin position="28"/>
        <end position="358"/>
    </location>
</feature>
<sequence>MTTADKEAKEAKKNGVKDGSNMLVPRSVGIPNLGNTCFFNSVMQCLMNTQPLLLYFKRIKSTSFITNPVEYSTKVHEVEVKVPAAEIPLPDVMMPLVKTFHNFAGEYRTSDYGTNPRGLFDQIARKATRFRGWQQQDAHELLRYLLDGLRQEEIGRFKRAFHSYYEIESDIALDKEQTLLCKAFVEGPAKPILDAVFGGVLQQTIVCSKCHHVSVTFEPFLDLSLPLLKARNAIAESEFGIGSDFKNDKPSKHQQKKDKRKNSKKKKLKKGIQNRNKSVDADEPEETVNVPEGGLAEENDANYYCQDEEETDEKLDDKMSVDETLLTESASYSSDHASVFKEMDNSEYDASRFRWPVP</sequence>
<dbReference type="WBParaSite" id="jg18849">
    <property type="protein sequence ID" value="jg18849"/>
    <property type="gene ID" value="jg18849"/>
</dbReference>
<evidence type="ECO:0000256" key="2">
    <source>
        <dbReference type="ARBA" id="ARBA00012759"/>
    </source>
</evidence>
<feature type="compositionally biased region" description="Polar residues" evidence="3">
    <location>
        <begin position="326"/>
        <end position="336"/>
    </location>
</feature>
<comment type="catalytic activity">
    <reaction evidence="1">
        <text>Thiol-dependent hydrolysis of ester, thioester, amide, peptide and isopeptide bonds formed by the C-terminal Gly of ubiquitin (a 76-residue protein attached to proteins as an intracellular targeting signal).</text>
        <dbReference type="EC" id="3.4.19.12"/>
    </reaction>
</comment>
<dbReference type="Gene3D" id="3.90.70.10">
    <property type="entry name" value="Cysteine proteinases"/>
    <property type="match status" value="1"/>
</dbReference>
<reference evidence="6" key="1">
    <citation type="submission" date="2022-11" db="UniProtKB">
        <authorList>
            <consortium name="WormBaseParasite"/>
        </authorList>
    </citation>
    <scope>IDENTIFICATION</scope>
</reference>
<evidence type="ECO:0000256" key="1">
    <source>
        <dbReference type="ARBA" id="ARBA00000707"/>
    </source>
</evidence>
<feature type="compositionally biased region" description="Basic residues" evidence="3">
    <location>
        <begin position="252"/>
        <end position="272"/>
    </location>
</feature>
<protein>
    <recommendedName>
        <fullName evidence="2">ubiquitinyl hydrolase 1</fullName>
        <ecNumber evidence="2">3.4.19.12</ecNumber>
    </recommendedName>
</protein>
<dbReference type="EC" id="3.4.19.12" evidence="2"/>
<dbReference type="AlphaFoldDB" id="A0A915DEW4"/>
<organism evidence="5 6">
    <name type="scientific">Ditylenchus dipsaci</name>
    <dbReference type="NCBI Taxonomy" id="166011"/>
    <lineage>
        <taxon>Eukaryota</taxon>
        <taxon>Metazoa</taxon>
        <taxon>Ecdysozoa</taxon>
        <taxon>Nematoda</taxon>
        <taxon>Chromadorea</taxon>
        <taxon>Rhabditida</taxon>
        <taxon>Tylenchina</taxon>
        <taxon>Tylenchomorpha</taxon>
        <taxon>Sphaerularioidea</taxon>
        <taxon>Anguinidae</taxon>
        <taxon>Anguininae</taxon>
        <taxon>Ditylenchus</taxon>
    </lineage>
</organism>